<dbReference type="PANTHER" id="PTHR31793:SF37">
    <property type="entry name" value="ACYL-COA THIOESTER HYDROLASE YBGC"/>
    <property type="match status" value="1"/>
</dbReference>
<sequence>MRVYFSDTDAGGVVYHSRYLDMAEHARTEWLHLLGIDHRKFLQNEGTVFVVRSVKIDFNAPAFLDEALLVRSRLKKAGRFAIEVFQEVLREEQVLVALDLKLGYISVRDGRPVSMPEEWRRIFNSMETVRSNP</sequence>
<dbReference type="Gene3D" id="3.10.129.10">
    <property type="entry name" value="Hotdog Thioesterase"/>
    <property type="match status" value="1"/>
</dbReference>
<comment type="similarity">
    <text evidence="1">Belongs to the 4-hydroxybenzoyl-CoA thioesterase family.</text>
</comment>
<name>A0A7T8BCT5_9SPIR</name>
<proteinExistence type="inferred from homology"/>
<dbReference type="InterPro" id="IPR008272">
    <property type="entry name" value="HB-CoA_thioesterase_AS"/>
</dbReference>
<evidence type="ECO:0000313" key="3">
    <source>
        <dbReference type="EMBL" id="QQO11450.1"/>
    </source>
</evidence>
<organism evidence="3 4">
    <name type="scientific">Breznakiella homolactica</name>
    <dbReference type="NCBI Taxonomy" id="2798577"/>
    <lineage>
        <taxon>Bacteria</taxon>
        <taxon>Pseudomonadati</taxon>
        <taxon>Spirochaetota</taxon>
        <taxon>Spirochaetia</taxon>
        <taxon>Spirochaetales</taxon>
        <taxon>Breznakiellaceae</taxon>
        <taxon>Breznakiella</taxon>
    </lineage>
</organism>
<gene>
    <name evidence="3" type="ORF">JFL75_20005</name>
</gene>
<dbReference type="PANTHER" id="PTHR31793">
    <property type="entry name" value="4-HYDROXYBENZOYL-COA THIOESTERASE FAMILY MEMBER"/>
    <property type="match status" value="1"/>
</dbReference>
<dbReference type="PROSITE" id="PS01328">
    <property type="entry name" value="4HBCOA_THIOESTERASE"/>
    <property type="match status" value="1"/>
</dbReference>
<reference evidence="3" key="1">
    <citation type="submission" date="2021-01" db="EMBL/GenBank/DDBJ databases">
        <title>Description of Breznakiella homolactica.</title>
        <authorList>
            <person name="Song Y."/>
            <person name="Brune A."/>
        </authorList>
    </citation>
    <scope>NUCLEOTIDE SEQUENCE</scope>
    <source>
        <strain evidence="3">RmG30</strain>
    </source>
</reference>
<dbReference type="AlphaFoldDB" id="A0A7T8BCT5"/>
<dbReference type="InterPro" id="IPR050563">
    <property type="entry name" value="4-hydroxybenzoyl-CoA_TE"/>
</dbReference>
<keyword evidence="4" id="KW-1185">Reference proteome</keyword>
<dbReference type="GO" id="GO:0047617">
    <property type="term" value="F:fatty acyl-CoA hydrolase activity"/>
    <property type="evidence" value="ECO:0007669"/>
    <property type="project" value="TreeGrafter"/>
</dbReference>
<keyword evidence="2 3" id="KW-0378">Hydrolase</keyword>
<dbReference type="RefSeq" id="WP_215628755.1">
    <property type="nucleotide sequence ID" value="NZ_CP067089.2"/>
</dbReference>
<evidence type="ECO:0000256" key="1">
    <source>
        <dbReference type="ARBA" id="ARBA00005953"/>
    </source>
</evidence>
<dbReference type="InterPro" id="IPR029069">
    <property type="entry name" value="HotDog_dom_sf"/>
</dbReference>
<dbReference type="PIRSF" id="PIRSF003230">
    <property type="entry name" value="YbgC"/>
    <property type="match status" value="1"/>
</dbReference>
<dbReference type="EC" id="3.1.2.-" evidence="3"/>
<dbReference type="EMBL" id="CP067089">
    <property type="protein sequence ID" value="QQO11450.1"/>
    <property type="molecule type" value="Genomic_DNA"/>
</dbReference>
<protein>
    <submittedName>
        <fullName evidence="3">YbgC/FadM family acyl-CoA thioesterase</fullName>
        <ecNumber evidence="3">3.1.2.-</ecNumber>
    </submittedName>
</protein>
<evidence type="ECO:0000256" key="2">
    <source>
        <dbReference type="ARBA" id="ARBA00022801"/>
    </source>
</evidence>
<dbReference type="KEGG" id="bhc:JFL75_20005"/>
<dbReference type="Proteomes" id="UP000595917">
    <property type="component" value="Chromosome"/>
</dbReference>
<dbReference type="SUPFAM" id="SSF54637">
    <property type="entry name" value="Thioesterase/thiol ester dehydrase-isomerase"/>
    <property type="match status" value="1"/>
</dbReference>
<accession>A0A7T8BCT5</accession>
<dbReference type="NCBIfam" id="TIGR00051">
    <property type="entry name" value="YbgC/FadM family acyl-CoA thioesterase"/>
    <property type="match status" value="1"/>
</dbReference>
<evidence type="ECO:0000313" key="4">
    <source>
        <dbReference type="Proteomes" id="UP000595917"/>
    </source>
</evidence>
<dbReference type="InterPro" id="IPR006684">
    <property type="entry name" value="YbgC/YbaW"/>
</dbReference>
<dbReference type="CDD" id="cd00586">
    <property type="entry name" value="4HBT"/>
    <property type="match status" value="1"/>
</dbReference>
<dbReference type="Pfam" id="PF13279">
    <property type="entry name" value="4HBT_2"/>
    <property type="match status" value="1"/>
</dbReference>